<dbReference type="EMBL" id="FQTY01000003">
    <property type="protein sequence ID" value="SHE57522.1"/>
    <property type="molecule type" value="Genomic_DNA"/>
</dbReference>
<proteinExistence type="predicted"/>
<dbReference type="AlphaFoldDB" id="A0A1M4UL73"/>
<evidence type="ECO:0000313" key="2">
    <source>
        <dbReference type="Proteomes" id="UP000184114"/>
    </source>
</evidence>
<organism evidence="1 2">
    <name type="scientific">Tissierella praeacuta DSM 18095</name>
    <dbReference type="NCBI Taxonomy" id="1123404"/>
    <lineage>
        <taxon>Bacteria</taxon>
        <taxon>Bacillati</taxon>
        <taxon>Bacillota</taxon>
        <taxon>Tissierellia</taxon>
        <taxon>Tissierellales</taxon>
        <taxon>Tissierellaceae</taxon>
        <taxon>Tissierella</taxon>
    </lineage>
</organism>
<name>A0A1M4UL73_9FIRM</name>
<dbReference type="GeneID" id="90996030"/>
<reference evidence="2" key="1">
    <citation type="submission" date="2016-11" db="EMBL/GenBank/DDBJ databases">
        <authorList>
            <person name="Varghese N."/>
            <person name="Submissions S."/>
        </authorList>
    </citation>
    <scope>NUCLEOTIDE SEQUENCE [LARGE SCALE GENOMIC DNA]</scope>
    <source>
        <strain evidence="2">DSM 18095</strain>
    </source>
</reference>
<dbReference type="RefSeq" id="WP_072974160.1">
    <property type="nucleotide sequence ID" value="NZ_FQTY01000003.1"/>
</dbReference>
<dbReference type="STRING" id="1123404.SAMN02745784_01154"/>
<keyword evidence="2" id="KW-1185">Reference proteome</keyword>
<evidence type="ECO:0000313" key="1">
    <source>
        <dbReference type="EMBL" id="SHE57522.1"/>
    </source>
</evidence>
<gene>
    <name evidence="1" type="ORF">SAMN02745784_01154</name>
</gene>
<sequence>MKIERTQFTISNFMQNNKQIKGFKPWNSKNIISGQNIFGFNMTQNKDKKIDDGGSIASIMSKKIKDDIIADKIAKKIARGEKLTEEEKAKIMEIDPEKLRKAEMANRRREEIESRLKNAKSEKEARDIILEAKMEARIISDKGDIKYGEYLIEAVNKAEQNYNNKDIKESKDIIKDVLDKDKGKFFDIKL</sequence>
<dbReference type="Proteomes" id="UP000184114">
    <property type="component" value="Unassembled WGS sequence"/>
</dbReference>
<protein>
    <submittedName>
        <fullName evidence="1">Uncharacterized protein</fullName>
    </submittedName>
</protein>
<accession>A0A1M4UL73</accession>